<comment type="function">
    <text evidence="3">Required for cytoplasmic pre-assembly of axonemal dyneins, thereby playing a central role in motility in cilia and flagella. Involved in pre-assembly of dynein arm complexes in the cytoplasm before intraflagellar transport loads them for the ciliary compartment.</text>
</comment>
<comment type="similarity">
    <text evidence="3">Belongs to the PIH1 family. Kintoun subfamily.</text>
</comment>
<dbReference type="EMBL" id="UFQS01001870">
    <property type="protein sequence ID" value="SSX12603.1"/>
    <property type="molecule type" value="Genomic_DNA"/>
</dbReference>
<dbReference type="GO" id="GO:0060285">
    <property type="term" value="P:cilium-dependent cell motility"/>
    <property type="evidence" value="ECO:0007669"/>
    <property type="project" value="UniProtKB-UniRule"/>
</dbReference>
<organism evidence="6">
    <name type="scientific">Culicoides sonorensis</name>
    <name type="common">Biting midge</name>
    <dbReference type="NCBI Taxonomy" id="179676"/>
    <lineage>
        <taxon>Eukaryota</taxon>
        <taxon>Metazoa</taxon>
        <taxon>Ecdysozoa</taxon>
        <taxon>Arthropoda</taxon>
        <taxon>Hexapoda</taxon>
        <taxon>Insecta</taxon>
        <taxon>Pterygota</taxon>
        <taxon>Neoptera</taxon>
        <taxon>Endopterygota</taxon>
        <taxon>Diptera</taxon>
        <taxon>Nematocera</taxon>
        <taxon>Chironomoidea</taxon>
        <taxon>Ceratopogonidae</taxon>
        <taxon>Ceratopogoninae</taxon>
        <taxon>Culicoides</taxon>
        <taxon>Monoculicoides</taxon>
    </lineage>
</organism>
<protein>
    <recommendedName>
        <fullName evidence="3">Protein kintoun</fullName>
    </recommendedName>
    <alternativeName>
        <fullName evidence="3">Dynein assembly factor 2, axonemal homolog</fullName>
    </alternativeName>
</protein>
<evidence type="ECO:0000259" key="4">
    <source>
        <dbReference type="Pfam" id="PF08190"/>
    </source>
</evidence>
<accession>A0A336L7H4</accession>
<dbReference type="AlphaFoldDB" id="A0A336L7H4"/>
<dbReference type="GO" id="GO:0070286">
    <property type="term" value="P:axonemal dynein complex assembly"/>
    <property type="evidence" value="ECO:0007669"/>
    <property type="project" value="UniProtKB-UniRule"/>
</dbReference>
<evidence type="ECO:0000256" key="3">
    <source>
        <dbReference type="HAMAP-Rule" id="MF_03069"/>
    </source>
</evidence>
<evidence type="ECO:0000313" key="7">
    <source>
        <dbReference type="EMBL" id="SSX32046.1"/>
    </source>
</evidence>
<dbReference type="InterPro" id="IPR034727">
    <property type="entry name" value="Kintoun"/>
</dbReference>
<dbReference type="InterPro" id="IPR050734">
    <property type="entry name" value="PIH1/Kintoun_subfamily"/>
</dbReference>
<dbReference type="Pfam" id="PF18201">
    <property type="entry name" value="PIH1_CS"/>
    <property type="match status" value="1"/>
</dbReference>
<dbReference type="VEuPathDB" id="VectorBase:CSON004414"/>
<evidence type="ECO:0000313" key="6">
    <source>
        <dbReference type="EMBL" id="SSX12603.1"/>
    </source>
</evidence>
<keyword evidence="1 3" id="KW-0963">Cytoplasm</keyword>
<dbReference type="HAMAP" id="MF_03069">
    <property type="entry name" value="Kintoun"/>
    <property type="match status" value="1"/>
</dbReference>
<comment type="subcellular location">
    <subcellularLocation>
        <location evidence="3">Cytoplasm</location>
    </subcellularLocation>
    <subcellularLocation>
        <location evidence="2">Dynein axonemal particle</location>
    </subcellularLocation>
</comment>
<dbReference type="InterPro" id="IPR041442">
    <property type="entry name" value="PIH1D1/2/3_CS-like"/>
</dbReference>
<dbReference type="EMBL" id="UFQT01001870">
    <property type="protein sequence ID" value="SSX32046.1"/>
    <property type="molecule type" value="Genomic_DNA"/>
</dbReference>
<feature type="domain" description="PIH1 N-terminal" evidence="4">
    <location>
        <begin position="41"/>
        <end position="201"/>
    </location>
</feature>
<evidence type="ECO:0000259" key="5">
    <source>
        <dbReference type="Pfam" id="PF18201"/>
    </source>
</evidence>
<dbReference type="InterPro" id="IPR012981">
    <property type="entry name" value="PIH1_N"/>
</dbReference>
<gene>
    <name evidence="6" type="primary">CSON004414</name>
</gene>
<dbReference type="PANTHER" id="PTHR22997">
    <property type="entry name" value="PIH1 DOMAIN-CONTAINING PROTEIN 1"/>
    <property type="match status" value="1"/>
</dbReference>
<evidence type="ECO:0000256" key="1">
    <source>
        <dbReference type="ARBA" id="ARBA00022490"/>
    </source>
</evidence>
<name>A0A336L7H4_CULSO</name>
<dbReference type="OMA" id="CYINICA"/>
<dbReference type="GO" id="GO:0120293">
    <property type="term" value="C:dynein axonemal particle"/>
    <property type="evidence" value="ECO:0007669"/>
    <property type="project" value="UniProtKB-SubCell"/>
</dbReference>
<dbReference type="PANTHER" id="PTHR22997:SF3">
    <property type="entry name" value="PROTEIN KINTOUN"/>
    <property type="match status" value="1"/>
</dbReference>
<evidence type="ECO:0000256" key="2">
    <source>
        <dbReference type="ARBA" id="ARBA00024190"/>
    </source>
</evidence>
<sequence length="545" mass="63030">MSSSEQKLEDLKITREEFDRITDALKQEEFRKLFVEYCEEISDPENRKQYEAEIKQLESQRGVECNFVHPNPGFVVKTTDGKEKVFINIAKNDLVDRPSYEHASDSSGKIGMNWSLPLIQAPVRKDVDKKDQFCSVYDVIFHPETLEIAERDSRFRQMVVHTALDAVTNAYKIELDKTNLRFPRMSYKGIAKPTVIRKKNEDVDQSTVDMGPLTDIMPPMPEEKPKIIMDHVKKQEEKLPEYTTPKYSIKYRKNLEMHEYTNQIDAKINSSIPSHMVIDINLPLLKSANDLILDVSHNKLSLSSESPAKYKLEVNLSYEVDEKEGNASFNKEKRILTVTLPILVRKIGVPDIEKERKPPIEVLSEKDFTENEVGQEPEAEIPAEISSIFDSSSIYETPDFHILSYHEAELQILFETPNIRPDSIKENVLDDNFELIFESIGEGYFPVFYGSCMNFDPFHILKHDFKISDEGMLILKLKFDAIVKDDQTFCYGAPNSEQNRYTVQEMHDPSKMEALKLRSIDQIEVIYPTPELIKFESESIFKIEE</sequence>
<reference evidence="6" key="1">
    <citation type="submission" date="2018-04" db="EMBL/GenBank/DDBJ databases">
        <authorList>
            <person name="Go L.Y."/>
            <person name="Mitchell J.A."/>
        </authorList>
    </citation>
    <scope>NUCLEOTIDE SEQUENCE</scope>
    <source>
        <tissue evidence="6">Whole organism</tissue>
    </source>
</reference>
<reference evidence="7" key="2">
    <citation type="submission" date="2018-07" db="EMBL/GenBank/DDBJ databases">
        <authorList>
            <person name="Quirk P.G."/>
            <person name="Krulwich T.A."/>
        </authorList>
    </citation>
    <scope>NUCLEOTIDE SEQUENCE</scope>
</reference>
<proteinExistence type="inferred from homology"/>
<dbReference type="Pfam" id="PF08190">
    <property type="entry name" value="PIH1"/>
    <property type="match status" value="1"/>
</dbReference>
<feature type="domain" description="PIH1D1/2/3 CS-like" evidence="5">
    <location>
        <begin position="242"/>
        <end position="343"/>
    </location>
</feature>